<keyword evidence="3" id="KW-1185">Reference proteome</keyword>
<name>A0A0L7L0W3_OPEBR</name>
<evidence type="ECO:0000313" key="3">
    <source>
        <dbReference type="Proteomes" id="UP000037510"/>
    </source>
</evidence>
<feature type="chain" id="PRO_5005572919" evidence="1">
    <location>
        <begin position="17"/>
        <end position="103"/>
    </location>
</feature>
<reference evidence="2 3" key="1">
    <citation type="journal article" date="2015" name="Genome Biol. Evol.">
        <title>The genome of winter moth (Operophtera brumata) provides a genomic perspective on sexual dimorphism and phenology.</title>
        <authorList>
            <person name="Derks M.F."/>
            <person name="Smit S."/>
            <person name="Salis L."/>
            <person name="Schijlen E."/>
            <person name="Bossers A."/>
            <person name="Mateman C."/>
            <person name="Pijl A.S."/>
            <person name="de Ridder D."/>
            <person name="Groenen M.A."/>
            <person name="Visser M.E."/>
            <person name="Megens H.J."/>
        </authorList>
    </citation>
    <scope>NUCLEOTIDE SEQUENCE [LARGE SCALE GENOMIC DNA]</scope>
    <source>
        <strain evidence="2">WM2013NL</strain>
        <tissue evidence="2">Head and thorax</tissue>
    </source>
</reference>
<proteinExistence type="predicted"/>
<protein>
    <submittedName>
        <fullName evidence="2">L-seryl-tRNA(Sec) kinase</fullName>
    </submittedName>
</protein>
<gene>
    <name evidence="2" type="ORF">OBRU01_17694</name>
</gene>
<dbReference type="AlphaFoldDB" id="A0A0L7L0W3"/>
<organism evidence="2 3">
    <name type="scientific">Operophtera brumata</name>
    <name type="common">Winter moth</name>
    <name type="synonym">Phalaena brumata</name>
    <dbReference type="NCBI Taxonomy" id="104452"/>
    <lineage>
        <taxon>Eukaryota</taxon>
        <taxon>Metazoa</taxon>
        <taxon>Ecdysozoa</taxon>
        <taxon>Arthropoda</taxon>
        <taxon>Hexapoda</taxon>
        <taxon>Insecta</taxon>
        <taxon>Pterygota</taxon>
        <taxon>Neoptera</taxon>
        <taxon>Endopterygota</taxon>
        <taxon>Lepidoptera</taxon>
        <taxon>Glossata</taxon>
        <taxon>Ditrysia</taxon>
        <taxon>Geometroidea</taxon>
        <taxon>Geometridae</taxon>
        <taxon>Larentiinae</taxon>
        <taxon>Operophtera</taxon>
    </lineage>
</organism>
<feature type="signal peptide" evidence="1">
    <location>
        <begin position="1"/>
        <end position="16"/>
    </location>
</feature>
<keyword evidence="1" id="KW-0732">Signal</keyword>
<dbReference type="EMBL" id="JTDY01003743">
    <property type="protein sequence ID" value="KOB69060.1"/>
    <property type="molecule type" value="Genomic_DNA"/>
</dbReference>
<accession>A0A0L7L0W3</accession>
<comment type="caution">
    <text evidence="2">The sequence shown here is derived from an EMBL/GenBank/DDBJ whole genome shotgun (WGS) entry which is preliminary data.</text>
</comment>
<keyword evidence="2" id="KW-0808">Transferase</keyword>
<keyword evidence="2" id="KW-0418">Kinase</keyword>
<dbReference type="GO" id="GO:0016301">
    <property type="term" value="F:kinase activity"/>
    <property type="evidence" value="ECO:0007669"/>
    <property type="project" value="UniProtKB-KW"/>
</dbReference>
<sequence>MDVFAVVLFYLSLASGLDFTTRCLLHNKTCGLLSSFCPPGYTCGWSRCDCDFKMVLDEASSVCVKLASCPVLTIKKQPGKESTELKQMHHKENVIEESDFRYY</sequence>
<evidence type="ECO:0000256" key="1">
    <source>
        <dbReference type="SAM" id="SignalP"/>
    </source>
</evidence>
<dbReference type="Proteomes" id="UP000037510">
    <property type="component" value="Unassembled WGS sequence"/>
</dbReference>
<evidence type="ECO:0000313" key="2">
    <source>
        <dbReference type="EMBL" id="KOB69060.1"/>
    </source>
</evidence>